<evidence type="ECO:0000256" key="3">
    <source>
        <dbReference type="ARBA" id="ARBA00022989"/>
    </source>
</evidence>
<dbReference type="CDD" id="cd16424">
    <property type="entry name" value="VirB8"/>
    <property type="match status" value="1"/>
</dbReference>
<dbReference type="InterPro" id="IPR032710">
    <property type="entry name" value="NTF2-like_dom_sf"/>
</dbReference>
<evidence type="ECO:0000256" key="2">
    <source>
        <dbReference type="ARBA" id="ARBA00022692"/>
    </source>
</evidence>
<dbReference type="RefSeq" id="WP_050878436.1">
    <property type="nucleotide sequence ID" value="NZ_CP045009.1"/>
</dbReference>
<dbReference type="SUPFAM" id="SSF54427">
    <property type="entry name" value="NTF2-like"/>
    <property type="match status" value="1"/>
</dbReference>
<evidence type="ECO:0000256" key="4">
    <source>
        <dbReference type="ARBA" id="ARBA00023136"/>
    </source>
</evidence>
<dbReference type="EMBL" id="CP047341">
    <property type="protein sequence ID" value="QIF92334.1"/>
    <property type="molecule type" value="Genomic_DNA"/>
</dbReference>
<dbReference type="PIRSF" id="PIRSF003299">
    <property type="entry name" value="VirB8_PtlE"/>
    <property type="match status" value="1"/>
</dbReference>
<geneLocation type="plasmid" evidence="8">
    <name>pzf1-cfr</name>
</geneLocation>
<keyword evidence="2 5" id="KW-0812">Transmembrane</keyword>
<organism evidence="7 8">
    <name type="scientific">Proteus terrae subsp. cibarius</name>
    <dbReference type="NCBI Taxonomy" id="626774"/>
    <lineage>
        <taxon>Bacteria</taxon>
        <taxon>Pseudomonadati</taxon>
        <taxon>Pseudomonadota</taxon>
        <taxon>Gammaproteobacteria</taxon>
        <taxon>Enterobacterales</taxon>
        <taxon>Morganellaceae</taxon>
        <taxon>Proteus</taxon>
    </lineage>
</organism>
<protein>
    <recommendedName>
        <fullName evidence="6">Bacterial virulence protein VirB8 domain-containing protein</fullName>
    </recommendedName>
</protein>
<reference evidence="7 8" key="1">
    <citation type="submission" date="2020-01" db="EMBL/GenBank/DDBJ databases">
        <title>The genomic epidemiology of tigecycline resistance gene tet(X) variants in a swine farm in China.</title>
        <authorList>
            <person name="Peng K."/>
            <person name="Li R."/>
        </authorList>
    </citation>
    <scope>NUCLEOTIDE SEQUENCE [LARGE SCALE GENOMIC DNA]</scope>
    <source>
        <strain evidence="7 8">ZF1</strain>
        <plasmid evidence="8">pzf1-cfr</plasmid>
    </source>
</reference>
<evidence type="ECO:0000313" key="7">
    <source>
        <dbReference type="EMBL" id="QIF92334.1"/>
    </source>
</evidence>
<keyword evidence="3 5" id="KW-1133">Transmembrane helix</keyword>
<keyword evidence="8" id="KW-1185">Reference proteome</keyword>
<comment type="subcellular location">
    <subcellularLocation>
        <location evidence="1">Membrane</location>
        <topology evidence="1">Single-pass membrane protein</topology>
    </subcellularLocation>
</comment>
<dbReference type="Proteomes" id="UP000501338">
    <property type="component" value="Plasmid pZF1-cfr"/>
</dbReference>
<keyword evidence="4 5" id="KW-0472">Membrane</keyword>
<evidence type="ECO:0000313" key="8">
    <source>
        <dbReference type="Proteomes" id="UP000501338"/>
    </source>
</evidence>
<gene>
    <name evidence="7" type="ORF">GTH23_20030</name>
</gene>
<feature type="transmembrane region" description="Helical" evidence="5">
    <location>
        <begin position="60"/>
        <end position="81"/>
    </location>
</feature>
<sequence length="252" mass="28817">MTEKINHSTYFNDSIKEVTKSPAEKSKEKKQTQQVFEAVKMFETNIIENKNQRIKWMGRLVGFLGVAVVALAVAIACLAPLKSVEPFVLRVDSTTGYVDKLEPYNVETATVDESVIRYFLARFVENREGYDWYTIQSMYDFVESTSDRAIFEAYKGYMVNEELSPLKRLTNRNKIQVKVNGITFLNDSTAQIRFTKMISELDGKPAVGYKPSKWIATVTFDLSKKINTEQERLMNPLGLSVTSYRVDAEVIK</sequence>
<dbReference type="InterPro" id="IPR026264">
    <property type="entry name" value="VirB8/PtlE"/>
</dbReference>
<accession>A0ABX6JT79</accession>
<evidence type="ECO:0000256" key="5">
    <source>
        <dbReference type="SAM" id="Phobius"/>
    </source>
</evidence>
<proteinExistence type="predicted"/>
<keyword evidence="7" id="KW-0614">Plasmid</keyword>
<dbReference type="InterPro" id="IPR007430">
    <property type="entry name" value="VirB8"/>
</dbReference>
<name>A0ABX6JT79_9GAMM</name>
<evidence type="ECO:0000259" key="6">
    <source>
        <dbReference type="Pfam" id="PF04335"/>
    </source>
</evidence>
<dbReference type="Pfam" id="PF04335">
    <property type="entry name" value="VirB8"/>
    <property type="match status" value="1"/>
</dbReference>
<feature type="domain" description="Bacterial virulence protein VirB8" evidence="6">
    <location>
        <begin position="48"/>
        <end position="249"/>
    </location>
</feature>
<dbReference type="Gene3D" id="3.10.450.230">
    <property type="entry name" value="VirB8 protein"/>
    <property type="match status" value="1"/>
</dbReference>
<evidence type="ECO:0000256" key="1">
    <source>
        <dbReference type="ARBA" id="ARBA00004167"/>
    </source>
</evidence>